<evidence type="ECO:0000313" key="2">
    <source>
        <dbReference type="Proteomes" id="UP000828251"/>
    </source>
</evidence>
<feature type="non-terminal residue" evidence="1">
    <location>
        <position position="1"/>
    </location>
</feature>
<proteinExistence type="predicted"/>
<organism evidence="1 2">
    <name type="scientific">Gossypium stocksii</name>
    <dbReference type="NCBI Taxonomy" id="47602"/>
    <lineage>
        <taxon>Eukaryota</taxon>
        <taxon>Viridiplantae</taxon>
        <taxon>Streptophyta</taxon>
        <taxon>Embryophyta</taxon>
        <taxon>Tracheophyta</taxon>
        <taxon>Spermatophyta</taxon>
        <taxon>Magnoliopsida</taxon>
        <taxon>eudicotyledons</taxon>
        <taxon>Gunneridae</taxon>
        <taxon>Pentapetalae</taxon>
        <taxon>rosids</taxon>
        <taxon>malvids</taxon>
        <taxon>Malvales</taxon>
        <taxon>Malvaceae</taxon>
        <taxon>Malvoideae</taxon>
        <taxon>Gossypium</taxon>
    </lineage>
</organism>
<keyword evidence="2" id="KW-1185">Reference proteome</keyword>
<gene>
    <name evidence="1" type="ORF">J1N35_015007</name>
</gene>
<sequence>SRNGYMPTDIAIGADPKVVHSAKIAWLYSSSDDLTIMLVGGKMKPHTFSYIVCKMCAQNWFTLRAIVIGESFSKGLAPSMVDLNLTIIGSTQFSTPS</sequence>
<dbReference type="Proteomes" id="UP000828251">
    <property type="component" value="Unassembled WGS sequence"/>
</dbReference>
<accession>A0A9D3VXI7</accession>
<dbReference type="EMBL" id="JAIQCV010000005">
    <property type="protein sequence ID" value="KAH1098086.1"/>
    <property type="molecule type" value="Genomic_DNA"/>
</dbReference>
<name>A0A9D3VXI7_9ROSI</name>
<evidence type="ECO:0000313" key="1">
    <source>
        <dbReference type="EMBL" id="KAH1098086.1"/>
    </source>
</evidence>
<reference evidence="1 2" key="1">
    <citation type="journal article" date="2021" name="Plant Biotechnol. J.">
        <title>Multi-omics assisted identification of the key and species-specific regulatory components of drought-tolerant mechanisms in Gossypium stocksii.</title>
        <authorList>
            <person name="Yu D."/>
            <person name="Ke L."/>
            <person name="Zhang D."/>
            <person name="Wu Y."/>
            <person name="Sun Y."/>
            <person name="Mei J."/>
            <person name="Sun J."/>
            <person name="Sun Y."/>
        </authorList>
    </citation>
    <scope>NUCLEOTIDE SEQUENCE [LARGE SCALE GENOMIC DNA]</scope>
    <source>
        <strain evidence="2">cv. E1</strain>
        <tissue evidence="1">Leaf</tissue>
    </source>
</reference>
<dbReference type="AlphaFoldDB" id="A0A9D3VXI7"/>
<protein>
    <submittedName>
        <fullName evidence="1">Uncharacterized protein</fullName>
    </submittedName>
</protein>
<comment type="caution">
    <text evidence="1">The sequence shown here is derived from an EMBL/GenBank/DDBJ whole genome shotgun (WGS) entry which is preliminary data.</text>
</comment>